<evidence type="ECO:0000313" key="2">
    <source>
        <dbReference type="Proteomes" id="UP000015530"/>
    </source>
</evidence>
<gene>
    <name evidence="1" type="ORF">CGLO_16886</name>
</gene>
<dbReference type="AlphaFoldDB" id="T0L7S0"/>
<sequence length="29" mass="3420">MTVLRNDQICIFPFLTLMHSSHPHFCLSM</sequence>
<name>T0L7S0_COLGC</name>
<protein>
    <submittedName>
        <fullName evidence="1">Uncharacterized protein</fullName>
    </submittedName>
</protein>
<reference evidence="2" key="1">
    <citation type="journal article" date="2013" name="Mol. Plant Microbe Interact.">
        <title>Global aspects of pacC regulation of pathogenicity genes in Colletotrichum gloeosporioides as revealed by transcriptome analysis.</title>
        <authorList>
            <person name="Alkan N."/>
            <person name="Meng X."/>
            <person name="Friedlander G."/>
            <person name="Reuveni E."/>
            <person name="Sukno S."/>
            <person name="Sherman A."/>
            <person name="Thon M."/>
            <person name="Fluhr R."/>
            <person name="Prusky D."/>
        </authorList>
    </citation>
    <scope>NUCLEOTIDE SEQUENCE [LARGE SCALE GENOMIC DNA]</scope>
    <source>
        <strain evidence="2">Cg-14</strain>
    </source>
</reference>
<organism evidence="1 2">
    <name type="scientific">Colletotrichum gloeosporioides (strain Cg-14)</name>
    <name type="common">Anthracnose fungus</name>
    <name type="synonym">Glomerella cingulata</name>
    <dbReference type="NCBI Taxonomy" id="1237896"/>
    <lineage>
        <taxon>Eukaryota</taxon>
        <taxon>Fungi</taxon>
        <taxon>Dikarya</taxon>
        <taxon>Ascomycota</taxon>
        <taxon>Pezizomycotina</taxon>
        <taxon>Sordariomycetes</taxon>
        <taxon>Hypocreomycetidae</taxon>
        <taxon>Glomerellales</taxon>
        <taxon>Glomerellaceae</taxon>
        <taxon>Colletotrichum</taxon>
        <taxon>Colletotrichum gloeosporioides species complex</taxon>
    </lineage>
</organism>
<proteinExistence type="predicted"/>
<comment type="caution">
    <text evidence="1">The sequence shown here is derived from an EMBL/GenBank/DDBJ whole genome shotgun (WGS) entry which is preliminary data.</text>
</comment>
<dbReference type="HOGENOM" id="CLU_3410649_0_0_1"/>
<evidence type="ECO:0000313" key="1">
    <source>
        <dbReference type="EMBL" id="EQB44375.1"/>
    </source>
</evidence>
<dbReference type="Proteomes" id="UP000015530">
    <property type="component" value="Unassembled WGS sequence"/>
</dbReference>
<accession>T0L7S0</accession>
<dbReference type="EMBL" id="AMYD01004020">
    <property type="protein sequence ID" value="EQB44375.1"/>
    <property type="molecule type" value="Genomic_DNA"/>
</dbReference>